<protein>
    <recommendedName>
        <fullName evidence="4">Secreted protein</fullName>
    </recommendedName>
</protein>
<dbReference type="AlphaFoldDB" id="A0A6G4XEJ1"/>
<organism evidence="2 3">
    <name type="scientific">Streptomyces mesophilus</name>
    <dbReference type="NCBI Taxonomy" id="1775132"/>
    <lineage>
        <taxon>Bacteria</taxon>
        <taxon>Bacillati</taxon>
        <taxon>Actinomycetota</taxon>
        <taxon>Actinomycetes</taxon>
        <taxon>Kitasatosporales</taxon>
        <taxon>Streptomycetaceae</taxon>
        <taxon>Streptomyces</taxon>
    </lineage>
</organism>
<feature type="compositionally biased region" description="Basic and acidic residues" evidence="1">
    <location>
        <begin position="39"/>
        <end position="56"/>
    </location>
</feature>
<keyword evidence="3" id="KW-1185">Reference proteome</keyword>
<feature type="region of interest" description="Disordered" evidence="1">
    <location>
        <begin position="34"/>
        <end position="56"/>
    </location>
</feature>
<dbReference type="Proteomes" id="UP000481109">
    <property type="component" value="Unassembled WGS sequence"/>
</dbReference>
<accession>A0A6G4XEJ1</accession>
<evidence type="ECO:0000313" key="3">
    <source>
        <dbReference type="Proteomes" id="UP000481109"/>
    </source>
</evidence>
<dbReference type="EMBL" id="JAAKZW010000012">
    <property type="protein sequence ID" value="NGO75270.1"/>
    <property type="molecule type" value="Genomic_DNA"/>
</dbReference>
<evidence type="ECO:0008006" key="4">
    <source>
        <dbReference type="Google" id="ProtNLM"/>
    </source>
</evidence>
<comment type="caution">
    <text evidence="2">The sequence shown here is derived from an EMBL/GenBank/DDBJ whole genome shotgun (WGS) entry which is preliminary data.</text>
</comment>
<sequence length="238" mass="25513">MAAVVLPVVLVLGSAGGAGFYVKSTVDKADTTVTTTHWGKHEEGSDPAGDAHRGRHDTELSKLLLPVPEGYHLGPDVDENGNDTSLSGKQATAQLKATGRGLTGKQRREFNERMEKFGVQGVAGRSYVDEQSGLVVETTVIKAKDRKALRDLQSFMTSLTMEVPGAKKGPKIEGHPKAKCTLLPAEKGVEVDDMFCSAQVGDAFVSVYVYGPKPMNKSDIAGFLKKQLDHVKSPGEYV</sequence>
<reference evidence="2 3" key="1">
    <citation type="submission" date="2020-02" db="EMBL/GenBank/DDBJ databases">
        <title>Whole-genome analyses of novel actinobacteria.</title>
        <authorList>
            <person name="Sahin N."/>
            <person name="Tokatli A."/>
        </authorList>
    </citation>
    <scope>NUCLEOTIDE SEQUENCE [LARGE SCALE GENOMIC DNA]</scope>
    <source>
        <strain evidence="2 3">YC504</strain>
    </source>
</reference>
<name>A0A6G4XEJ1_9ACTN</name>
<gene>
    <name evidence="2" type="ORF">G6045_06200</name>
</gene>
<evidence type="ECO:0000256" key="1">
    <source>
        <dbReference type="SAM" id="MobiDB-lite"/>
    </source>
</evidence>
<proteinExistence type="predicted"/>
<evidence type="ECO:0000313" key="2">
    <source>
        <dbReference type="EMBL" id="NGO75270.1"/>
    </source>
</evidence>